<organism evidence="3">
    <name type="scientific">Onchocerca ochengi</name>
    <name type="common">Filarial nematode worm</name>
    <dbReference type="NCBI Taxonomy" id="42157"/>
    <lineage>
        <taxon>Eukaryota</taxon>
        <taxon>Metazoa</taxon>
        <taxon>Ecdysozoa</taxon>
        <taxon>Nematoda</taxon>
        <taxon>Chromadorea</taxon>
        <taxon>Rhabditida</taxon>
        <taxon>Spirurina</taxon>
        <taxon>Spiruromorpha</taxon>
        <taxon>Filarioidea</taxon>
        <taxon>Onchocercidae</taxon>
        <taxon>Onchocerca</taxon>
    </lineage>
</organism>
<reference evidence="1 2" key="2">
    <citation type="submission" date="2018-08" db="EMBL/GenBank/DDBJ databases">
        <authorList>
            <person name="Laetsch R D."/>
            <person name="Stevens L."/>
            <person name="Kumar S."/>
            <person name="Blaxter L. M."/>
        </authorList>
    </citation>
    <scope>NUCLEOTIDE SEQUENCE [LARGE SCALE GENOMIC DNA]</scope>
</reference>
<dbReference type="EMBL" id="UYRW01002714">
    <property type="protein sequence ID" value="VDK86451.1"/>
    <property type="molecule type" value="Genomic_DNA"/>
</dbReference>
<dbReference type="STRING" id="42157.A0A182EHE5"/>
<evidence type="ECO:0000313" key="2">
    <source>
        <dbReference type="Proteomes" id="UP000271087"/>
    </source>
</evidence>
<dbReference type="OrthoDB" id="5824934at2759"/>
<protein>
    <submittedName>
        <fullName evidence="3">F-box domain-containing protein</fullName>
    </submittedName>
</protein>
<reference evidence="3" key="1">
    <citation type="submission" date="2016-06" db="UniProtKB">
        <authorList>
            <consortium name="WormBaseParasite"/>
        </authorList>
    </citation>
    <scope>IDENTIFICATION</scope>
</reference>
<sequence length="160" mass="18889">MHICICVYVYVCVCRCHLEGHICICISSLFIGISICICRHLDILKLELVNRKWREISLMASQTDDRPVWVYIIFRKNHCSGHEKMTVNLSFDGPVFWNRQVAYIYCCSCHFHEHEGPLLALLRKLQHRVRRVCIVDTPVDYAFLPDSFFSYMARNMPYLQ</sequence>
<keyword evidence="2" id="KW-1185">Reference proteome</keyword>
<proteinExistence type="predicted"/>
<accession>A0A182EHE5</accession>
<evidence type="ECO:0000313" key="3">
    <source>
        <dbReference type="WBParaSite" id="nOo.2.0.1.t07520-RA"/>
    </source>
</evidence>
<dbReference type="AlphaFoldDB" id="A0A182EHE5"/>
<dbReference type="WBParaSite" id="nOo.2.0.1.t07520-RA">
    <property type="protein sequence ID" value="nOo.2.0.1.t07520-RA"/>
    <property type="gene ID" value="nOo.2.0.1.g07520"/>
</dbReference>
<evidence type="ECO:0000313" key="1">
    <source>
        <dbReference type="EMBL" id="VDK86451.1"/>
    </source>
</evidence>
<gene>
    <name evidence="1" type="ORF">NOO_LOCUS7520</name>
</gene>
<name>A0A182EHE5_ONCOC</name>
<dbReference type="Proteomes" id="UP000271087">
    <property type="component" value="Unassembled WGS sequence"/>
</dbReference>